<dbReference type="AlphaFoldDB" id="A0A1A9B7Q7"/>
<dbReference type="InterPro" id="IPR001647">
    <property type="entry name" value="HTH_TetR"/>
</dbReference>
<dbReference type="EMBL" id="FLRH01000003">
    <property type="protein sequence ID" value="SBT65560.1"/>
    <property type="molecule type" value="Genomic_DNA"/>
</dbReference>
<keyword evidence="8" id="KW-1185">Reference proteome</keyword>
<dbReference type="Gene3D" id="1.10.357.10">
    <property type="entry name" value="Tetracycline Repressor, domain 2"/>
    <property type="match status" value="1"/>
</dbReference>
<evidence type="ECO:0000259" key="6">
    <source>
        <dbReference type="PROSITE" id="PS50977"/>
    </source>
</evidence>
<feature type="region of interest" description="Disordered" evidence="5">
    <location>
        <begin position="225"/>
        <end position="254"/>
    </location>
</feature>
<feature type="compositionally biased region" description="Polar residues" evidence="5">
    <location>
        <begin position="242"/>
        <end position="254"/>
    </location>
</feature>
<protein>
    <submittedName>
        <fullName evidence="7">Transcriptional regulator, TetR family</fullName>
    </submittedName>
</protein>
<dbReference type="PROSITE" id="PS50977">
    <property type="entry name" value="HTH_TETR_2"/>
    <property type="match status" value="1"/>
</dbReference>
<dbReference type="GO" id="GO:0000976">
    <property type="term" value="F:transcription cis-regulatory region binding"/>
    <property type="evidence" value="ECO:0007669"/>
    <property type="project" value="TreeGrafter"/>
</dbReference>
<name>A0A1A9B7Q7_9ACTN</name>
<accession>A0A1A9B7Q7</accession>
<dbReference type="Proteomes" id="UP000199558">
    <property type="component" value="Unassembled WGS sequence"/>
</dbReference>
<dbReference type="InterPro" id="IPR009057">
    <property type="entry name" value="Homeodomain-like_sf"/>
</dbReference>
<dbReference type="PANTHER" id="PTHR30055:SF234">
    <property type="entry name" value="HTH-TYPE TRANSCRIPTIONAL REGULATOR BETI"/>
    <property type="match status" value="1"/>
</dbReference>
<sequence length="254" mass="26873">MTTQSPPPPAPAPLPGARHGRDPDRAIKRGPRRVPAEEVAATQRDRLFDGLVREVATRGYDAARVSDICHAAGVTRPAFYALFSGKQDAFLAAYRHGISVVSQLMEGAYRDAGPHWPDAARAALRTLLDVLASVPAFARMALVEVDAAGPDARRERDALLHSFRRFFADAGPGPAVTGVDRDVLVSTVVGGIHATIRGRVAQGRAEELPALLPVLTYAATAPFLGPDGARRATRPTRPDDGPSTTAPCAPTGQP</sequence>
<evidence type="ECO:0000256" key="3">
    <source>
        <dbReference type="ARBA" id="ARBA00023163"/>
    </source>
</evidence>
<dbReference type="RefSeq" id="WP_091573491.1">
    <property type="nucleotide sequence ID" value="NZ_FLRH01000003.1"/>
</dbReference>
<organism evidence="7 8">
    <name type="scientific">Micromonospora sediminicola</name>
    <dbReference type="NCBI Taxonomy" id="946078"/>
    <lineage>
        <taxon>Bacteria</taxon>
        <taxon>Bacillati</taxon>
        <taxon>Actinomycetota</taxon>
        <taxon>Actinomycetes</taxon>
        <taxon>Micromonosporales</taxon>
        <taxon>Micromonosporaceae</taxon>
        <taxon>Micromonospora</taxon>
    </lineage>
</organism>
<evidence type="ECO:0000256" key="4">
    <source>
        <dbReference type="PROSITE-ProRule" id="PRU00335"/>
    </source>
</evidence>
<keyword evidence="2 4" id="KW-0238">DNA-binding</keyword>
<feature type="domain" description="HTH tetR-type" evidence="6">
    <location>
        <begin position="41"/>
        <end position="101"/>
    </location>
</feature>
<gene>
    <name evidence="7" type="ORF">GA0070622_2558</name>
</gene>
<dbReference type="OrthoDB" id="3867339at2"/>
<dbReference type="STRING" id="946078.GA0070622_2558"/>
<dbReference type="GO" id="GO:0003700">
    <property type="term" value="F:DNA-binding transcription factor activity"/>
    <property type="evidence" value="ECO:0007669"/>
    <property type="project" value="TreeGrafter"/>
</dbReference>
<evidence type="ECO:0000313" key="8">
    <source>
        <dbReference type="Proteomes" id="UP000199558"/>
    </source>
</evidence>
<feature type="DNA-binding region" description="H-T-H motif" evidence="4">
    <location>
        <begin position="64"/>
        <end position="83"/>
    </location>
</feature>
<evidence type="ECO:0000256" key="2">
    <source>
        <dbReference type="ARBA" id="ARBA00023125"/>
    </source>
</evidence>
<keyword evidence="3" id="KW-0804">Transcription</keyword>
<feature type="region of interest" description="Disordered" evidence="5">
    <location>
        <begin position="1"/>
        <end position="37"/>
    </location>
</feature>
<dbReference type="Pfam" id="PF00440">
    <property type="entry name" value="TetR_N"/>
    <property type="match status" value="1"/>
</dbReference>
<proteinExistence type="predicted"/>
<dbReference type="PANTHER" id="PTHR30055">
    <property type="entry name" value="HTH-TYPE TRANSCRIPTIONAL REGULATOR RUTR"/>
    <property type="match status" value="1"/>
</dbReference>
<evidence type="ECO:0000313" key="7">
    <source>
        <dbReference type="EMBL" id="SBT65560.1"/>
    </source>
</evidence>
<feature type="compositionally biased region" description="Pro residues" evidence="5">
    <location>
        <begin position="1"/>
        <end position="14"/>
    </location>
</feature>
<dbReference type="InterPro" id="IPR050109">
    <property type="entry name" value="HTH-type_TetR-like_transc_reg"/>
</dbReference>
<keyword evidence="1" id="KW-0805">Transcription regulation</keyword>
<evidence type="ECO:0000256" key="5">
    <source>
        <dbReference type="SAM" id="MobiDB-lite"/>
    </source>
</evidence>
<reference evidence="8" key="1">
    <citation type="submission" date="2016-06" db="EMBL/GenBank/DDBJ databases">
        <authorList>
            <person name="Varghese N."/>
            <person name="Submissions Spin"/>
        </authorList>
    </citation>
    <scope>NUCLEOTIDE SEQUENCE [LARGE SCALE GENOMIC DNA]</scope>
    <source>
        <strain evidence="8">DSM 45794</strain>
    </source>
</reference>
<dbReference type="SUPFAM" id="SSF46689">
    <property type="entry name" value="Homeodomain-like"/>
    <property type="match status" value="1"/>
</dbReference>
<evidence type="ECO:0000256" key="1">
    <source>
        <dbReference type="ARBA" id="ARBA00023015"/>
    </source>
</evidence>